<dbReference type="Pfam" id="PF00528">
    <property type="entry name" value="BPD_transp_1"/>
    <property type="match status" value="1"/>
</dbReference>
<feature type="transmembrane region" description="Helical" evidence="8">
    <location>
        <begin position="238"/>
        <end position="260"/>
    </location>
</feature>
<organism evidence="10 11">
    <name type="scientific">Rhodoblastus acidophilus</name>
    <name type="common">Rhodopseudomonas acidophila</name>
    <dbReference type="NCBI Taxonomy" id="1074"/>
    <lineage>
        <taxon>Bacteria</taxon>
        <taxon>Pseudomonadati</taxon>
        <taxon>Pseudomonadota</taxon>
        <taxon>Alphaproteobacteria</taxon>
        <taxon>Hyphomicrobiales</taxon>
        <taxon>Rhodoblastaceae</taxon>
        <taxon>Rhodoblastus</taxon>
    </lineage>
</organism>
<evidence type="ECO:0000256" key="5">
    <source>
        <dbReference type="ARBA" id="ARBA00022692"/>
    </source>
</evidence>
<feature type="domain" description="ABC transmembrane type-1" evidence="9">
    <location>
        <begin position="60"/>
        <end position="254"/>
    </location>
</feature>
<feature type="transmembrane region" description="Helical" evidence="8">
    <location>
        <begin position="178"/>
        <end position="200"/>
    </location>
</feature>
<dbReference type="Proteomes" id="UP000439113">
    <property type="component" value="Unassembled WGS sequence"/>
</dbReference>
<keyword evidence="4" id="KW-1003">Cell membrane</keyword>
<sequence>MSAGRIVKGMSALALVFLYAPILWIVVYSFNESQLVTVWSRFSTKWYAALLQDDQILRAARISIEVAVLSATGATVLGTMVGYALARFGRFPGRTLFSGMVIAILAIPEIIMAISMLLLFVALESATGWPHRDVQTIVMAHITFSTAFVAVVVQTRVSELDVSLEEAAADLGARPLRVFFLVTLPLIAPALLSGWLLAFSLSLDDLVITSFVSGPGSTTLPMVVFSKVRLGLNPEINALGTLIILVVSLVAALSALHTIWFRGRPT</sequence>
<dbReference type="GO" id="GO:0005886">
    <property type="term" value="C:plasma membrane"/>
    <property type="evidence" value="ECO:0007669"/>
    <property type="project" value="UniProtKB-SubCell"/>
</dbReference>
<dbReference type="PROSITE" id="PS50928">
    <property type="entry name" value="ABC_TM1"/>
    <property type="match status" value="1"/>
</dbReference>
<dbReference type="Gene3D" id="1.10.3720.10">
    <property type="entry name" value="MetI-like"/>
    <property type="match status" value="1"/>
</dbReference>
<feature type="transmembrane region" description="Helical" evidence="8">
    <location>
        <begin position="97"/>
        <end position="122"/>
    </location>
</feature>
<dbReference type="GO" id="GO:0055085">
    <property type="term" value="P:transmembrane transport"/>
    <property type="evidence" value="ECO:0007669"/>
    <property type="project" value="InterPro"/>
</dbReference>
<evidence type="ECO:0000313" key="11">
    <source>
        <dbReference type="Proteomes" id="UP000439113"/>
    </source>
</evidence>
<dbReference type="InterPro" id="IPR035906">
    <property type="entry name" value="MetI-like_sf"/>
</dbReference>
<feature type="transmembrane region" description="Helical" evidence="8">
    <location>
        <begin position="206"/>
        <end position="226"/>
    </location>
</feature>
<keyword evidence="7 8" id="KW-0472">Membrane</keyword>
<dbReference type="EMBL" id="WNKS01000014">
    <property type="protein sequence ID" value="MTV32150.1"/>
    <property type="molecule type" value="Genomic_DNA"/>
</dbReference>
<proteinExistence type="inferred from homology"/>
<dbReference type="PANTHER" id="PTHR43848:SF2">
    <property type="entry name" value="PUTRESCINE TRANSPORT SYSTEM PERMEASE PROTEIN POTI"/>
    <property type="match status" value="1"/>
</dbReference>
<dbReference type="InterPro" id="IPR000515">
    <property type="entry name" value="MetI-like"/>
</dbReference>
<name>A0A6N8DNL9_RHOAC</name>
<dbReference type="InterPro" id="IPR051789">
    <property type="entry name" value="Bact_Polyamine_Transport"/>
</dbReference>
<comment type="similarity">
    <text evidence="2">Belongs to the binding-protein-dependent transport system permease family. CysTW subfamily.</text>
</comment>
<dbReference type="CDD" id="cd06261">
    <property type="entry name" value="TM_PBP2"/>
    <property type="match status" value="1"/>
</dbReference>
<dbReference type="RefSeq" id="WP_155446847.1">
    <property type="nucleotide sequence ID" value="NZ_JAOQNR010000011.1"/>
</dbReference>
<feature type="transmembrane region" description="Helical" evidence="8">
    <location>
        <begin position="12"/>
        <end position="30"/>
    </location>
</feature>
<evidence type="ECO:0000259" key="9">
    <source>
        <dbReference type="PROSITE" id="PS50928"/>
    </source>
</evidence>
<evidence type="ECO:0000256" key="2">
    <source>
        <dbReference type="ARBA" id="ARBA00007069"/>
    </source>
</evidence>
<feature type="transmembrane region" description="Helical" evidence="8">
    <location>
        <begin position="66"/>
        <end position="85"/>
    </location>
</feature>
<protein>
    <submittedName>
        <fullName evidence="10">ABC transporter permease subunit</fullName>
    </submittedName>
</protein>
<evidence type="ECO:0000256" key="1">
    <source>
        <dbReference type="ARBA" id="ARBA00004651"/>
    </source>
</evidence>
<comment type="subcellular location">
    <subcellularLocation>
        <location evidence="1 8">Cell membrane</location>
        <topology evidence="1 8">Multi-pass membrane protein</topology>
    </subcellularLocation>
</comment>
<dbReference type="PANTHER" id="PTHR43848">
    <property type="entry name" value="PUTRESCINE TRANSPORT SYSTEM PERMEASE PROTEIN POTI"/>
    <property type="match status" value="1"/>
</dbReference>
<evidence type="ECO:0000256" key="8">
    <source>
        <dbReference type="RuleBase" id="RU363032"/>
    </source>
</evidence>
<comment type="caution">
    <text evidence="10">The sequence shown here is derived from an EMBL/GenBank/DDBJ whole genome shotgun (WGS) entry which is preliminary data.</text>
</comment>
<evidence type="ECO:0000256" key="4">
    <source>
        <dbReference type="ARBA" id="ARBA00022475"/>
    </source>
</evidence>
<dbReference type="AlphaFoldDB" id="A0A6N8DNL9"/>
<evidence type="ECO:0000256" key="6">
    <source>
        <dbReference type="ARBA" id="ARBA00022989"/>
    </source>
</evidence>
<keyword evidence="5 8" id="KW-0812">Transmembrane</keyword>
<reference evidence="10 11" key="1">
    <citation type="submission" date="2019-11" db="EMBL/GenBank/DDBJ databases">
        <title>Whole-genome sequence of a Rhodoblastus acidophilus DSM 142.</title>
        <authorList>
            <person name="Kyndt J.A."/>
            <person name="Meyer T.E."/>
        </authorList>
    </citation>
    <scope>NUCLEOTIDE SEQUENCE [LARGE SCALE GENOMIC DNA]</scope>
    <source>
        <strain evidence="10 11">DSM 142</strain>
    </source>
</reference>
<accession>A0A6N8DNL9</accession>
<keyword evidence="6 8" id="KW-1133">Transmembrane helix</keyword>
<evidence type="ECO:0000256" key="3">
    <source>
        <dbReference type="ARBA" id="ARBA00022448"/>
    </source>
</evidence>
<gene>
    <name evidence="10" type="ORF">GJ654_14265</name>
</gene>
<dbReference type="SUPFAM" id="SSF161098">
    <property type="entry name" value="MetI-like"/>
    <property type="match status" value="1"/>
</dbReference>
<evidence type="ECO:0000313" key="10">
    <source>
        <dbReference type="EMBL" id="MTV32150.1"/>
    </source>
</evidence>
<keyword evidence="3 8" id="KW-0813">Transport</keyword>
<evidence type="ECO:0000256" key="7">
    <source>
        <dbReference type="ARBA" id="ARBA00023136"/>
    </source>
</evidence>
<dbReference type="OrthoDB" id="9782004at2"/>
<feature type="transmembrane region" description="Helical" evidence="8">
    <location>
        <begin position="134"/>
        <end position="157"/>
    </location>
</feature>